<dbReference type="Proteomes" id="UP000293360">
    <property type="component" value="Unassembled WGS sequence"/>
</dbReference>
<organism evidence="2 3">
    <name type="scientific">Monosporascus ibericus</name>
    <dbReference type="NCBI Taxonomy" id="155417"/>
    <lineage>
        <taxon>Eukaryota</taxon>
        <taxon>Fungi</taxon>
        <taxon>Dikarya</taxon>
        <taxon>Ascomycota</taxon>
        <taxon>Pezizomycotina</taxon>
        <taxon>Sordariomycetes</taxon>
        <taxon>Xylariomycetidae</taxon>
        <taxon>Xylariales</taxon>
        <taxon>Xylariales incertae sedis</taxon>
        <taxon>Monosporascus</taxon>
    </lineage>
</organism>
<comment type="caution">
    <text evidence="2">The sequence shown here is derived from an EMBL/GenBank/DDBJ whole genome shotgun (WGS) entry which is preliminary data.</text>
</comment>
<sequence length="306" mass="34186">MATASFQSILESKLVQFVIGPEKKEFLVHEYAVSSLSKPLDRLLNGQMKEATEGRVVWDDMDEAAFVRFIQWAYSGSYTDPEPVIFTDSSVIATSTAEDGKVAKNATATAGAGSSVTIALEEDAESVVSFVHRPSCSLCYPTVPIYPSSRRPKCEKCPDPRKKRQMVNGFISSSLYACSTHSSPPRQNKKYDENYALVFLAHARLYVMADKYDLPQLSELALHKLWATLKIFTPYPSRLGDIVCMITYAFHSFSESAEGDKMCDMLVHYSGCIYENLTANDGFKTLVEEYPLFTHGLMKKIAERLS</sequence>
<protein>
    <recommendedName>
        <fullName evidence="1">BTB domain-containing protein</fullName>
    </recommendedName>
</protein>
<gene>
    <name evidence="2" type="ORF">DL764_007468</name>
</gene>
<dbReference type="EMBL" id="QJNU01000513">
    <property type="protein sequence ID" value="RYO96420.1"/>
    <property type="molecule type" value="Genomic_DNA"/>
</dbReference>
<name>A0A4Q4T3X7_9PEZI</name>
<dbReference type="OrthoDB" id="9997739at2759"/>
<dbReference type="AlphaFoldDB" id="A0A4Q4T3X7"/>
<dbReference type="Gene3D" id="3.30.710.10">
    <property type="entry name" value="Potassium Channel Kv1.1, Chain A"/>
    <property type="match status" value="1"/>
</dbReference>
<dbReference type="STRING" id="155417.A0A4Q4T3X7"/>
<evidence type="ECO:0000313" key="2">
    <source>
        <dbReference type="EMBL" id="RYO96420.1"/>
    </source>
</evidence>
<dbReference type="InterPro" id="IPR011333">
    <property type="entry name" value="SKP1/BTB/POZ_sf"/>
</dbReference>
<dbReference type="InterPro" id="IPR000210">
    <property type="entry name" value="BTB/POZ_dom"/>
</dbReference>
<reference evidence="2 3" key="1">
    <citation type="submission" date="2018-06" db="EMBL/GenBank/DDBJ databases">
        <title>Complete Genomes of Monosporascus.</title>
        <authorList>
            <person name="Robinson A.J."/>
            <person name="Natvig D.O."/>
        </authorList>
    </citation>
    <scope>NUCLEOTIDE SEQUENCE [LARGE SCALE GENOMIC DNA]</scope>
    <source>
        <strain evidence="2 3">CBS 110550</strain>
    </source>
</reference>
<feature type="domain" description="BTB" evidence="1">
    <location>
        <begin position="13"/>
        <end position="82"/>
    </location>
</feature>
<proteinExistence type="predicted"/>
<keyword evidence="3" id="KW-1185">Reference proteome</keyword>
<dbReference type="SUPFAM" id="SSF54695">
    <property type="entry name" value="POZ domain"/>
    <property type="match status" value="1"/>
</dbReference>
<evidence type="ECO:0000313" key="3">
    <source>
        <dbReference type="Proteomes" id="UP000293360"/>
    </source>
</evidence>
<dbReference type="PROSITE" id="PS50097">
    <property type="entry name" value="BTB"/>
    <property type="match status" value="1"/>
</dbReference>
<accession>A0A4Q4T3X7</accession>
<dbReference type="PANTHER" id="PTHR47843">
    <property type="entry name" value="BTB DOMAIN-CONTAINING PROTEIN-RELATED"/>
    <property type="match status" value="1"/>
</dbReference>
<evidence type="ECO:0000259" key="1">
    <source>
        <dbReference type="PROSITE" id="PS50097"/>
    </source>
</evidence>
<dbReference type="PANTHER" id="PTHR47843:SF2">
    <property type="entry name" value="BTB DOMAIN-CONTAINING PROTEIN"/>
    <property type="match status" value="1"/>
</dbReference>